<protein>
    <recommendedName>
        <fullName evidence="1">Core domain-containing protein</fullName>
    </recommendedName>
</protein>
<accession>A0A1T2X480</accession>
<organism evidence="2 3">
    <name type="scientific">Paenibacillus selenitireducens</name>
    <dbReference type="NCBI Taxonomy" id="1324314"/>
    <lineage>
        <taxon>Bacteria</taxon>
        <taxon>Bacillati</taxon>
        <taxon>Bacillota</taxon>
        <taxon>Bacilli</taxon>
        <taxon>Bacillales</taxon>
        <taxon>Paenibacillaceae</taxon>
        <taxon>Paenibacillus</taxon>
    </lineage>
</organism>
<dbReference type="SUPFAM" id="SSF89360">
    <property type="entry name" value="HesB-like domain"/>
    <property type="match status" value="1"/>
</dbReference>
<dbReference type="InterPro" id="IPR035903">
    <property type="entry name" value="HesB-like_dom_sf"/>
</dbReference>
<dbReference type="AlphaFoldDB" id="A0A1T2X480"/>
<dbReference type="RefSeq" id="WP_078501627.1">
    <property type="nucleotide sequence ID" value="NZ_MSZX01000010.1"/>
</dbReference>
<evidence type="ECO:0000259" key="1">
    <source>
        <dbReference type="Pfam" id="PF01521"/>
    </source>
</evidence>
<reference evidence="2 3" key="1">
    <citation type="submission" date="2017-01" db="EMBL/GenBank/DDBJ databases">
        <title>Genome analysis of Paenibacillus selenitrireducens ES3-24.</title>
        <authorList>
            <person name="Xu D."/>
            <person name="Yao R."/>
            <person name="Zheng S."/>
        </authorList>
    </citation>
    <scope>NUCLEOTIDE SEQUENCE [LARGE SCALE GENOMIC DNA]</scope>
    <source>
        <strain evidence="2 3">ES3-24</strain>
    </source>
</reference>
<keyword evidence="3" id="KW-1185">Reference proteome</keyword>
<sequence>MFVTLTESAIHVIERKKGNDEGYLLLVHDNKGSGCADNGTPSLHLVSSLTDALEPVDTNGPAMWTDRFLKIYFEERMNIDTSGPDSFKLSSDQQIYSRHVMLVDLR</sequence>
<dbReference type="Pfam" id="PF01521">
    <property type="entry name" value="Fe-S_biosyn"/>
    <property type="match status" value="1"/>
</dbReference>
<evidence type="ECO:0000313" key="3">
    <source>
        <dbReference type="Proteomes" id="UP000190188"/>
    </source>
</evidence>
<dbReference type="STRING" id="1324314.BVG16_23440"/>
<name>A0A1T2X480_9BACL</name>
<evidence type="ECO:0000313" key="2">
    <source>
        <dbReference type="EMBL" id="OPA74711.1"/>
    </source>
</evidence>
<gene>
    <name evidence="2" type="ORF">BVG16_23440</name>
</gene>
<dbReference type="OrthoDB" id="2361087at2"/>
<dbReference type="EMBL" id="MSZX01000010">
    <property type="protein sequence ID" value="OPA74711.1"/>
    <property type="molecule type" value="Genomic_DNA"/>
</dbReference>
<dbReference type="InterPro" id="IPR000361">
    <property type="entry name" value="ATAP_core_dom"/>
</dbReference>
<proteinExistence type="predicted"/>
<dbReference type="Gene3D" id="2.60.300.12">
    <property type="entry name" value="HesB-like domain"/>
    <property type="match status" value="1"/>
</dbReference>
<dbReference type="Proteomes" id="UP000190188">
    <property type="component" value="Unassembled WGS sequence"/>
</dbReference>
<feature type="domain" description="Core" evidence="1">
    <location>
        <begin position="1"/>
        <end position="104"/>
    </location>
</feature>
<comment type="caution">
    <text evidence="2">The sequence shown here is derived from an EMBL/GenBank/DDBJ whole genome shotgun (WGS) entry which is preliminary data.</text>
</comment>